<evidence type="ECO:0000313" key="1">
    <source>
        <dbReference type="EMBL" id="WND02435.1"/>
    </source>
</evidence>
<evidence type="ECO:0000313" key="2">
    <source>
        <dbReference type="Proteomes" id="UP001268683"/>
    </source>
</evidence>
<dbReference type="Pfam" id="PF13740">
    <property type="entry name" value="ACT_6"/>
    <property type="match status" value="1"/>
</dbReference>
<evidence type="ECO:0008006" key="3">
    <source>
        <dbReference type="Google" id="ProtNLM"/>
    </source>
</evidence>
<dbReference type="EMBL" id="CP123872">
    <property type="protein sequence ID" value="WND02435.1"/>
    <property type="molecule type" value="Genomic_DNA"/>
</dbReference>
<accession>A0AA52HA73</accession>
<dbReference type="InterPro" id="IPR045865">
    <property type="entry name" value="ACT-like_dom_sf"/>
</dbReference>
<dbReference type="PANTHER" id="PTHR34875">
    <property type="entry name" value="UPF0237 PROTEIN MJ1558"/>
    <property type="match status" value="1"/>
</dbReference>
<reference evidence="1" key="1">
    <citation type="submission" date="2023-04" db="EMBL/GenBank/DDBJ databases">
        <title>Complete genome sequence of Temperatibacter marinus.</title>
        <authorList>
            <person name="Rong J.-C."/>
            <person name="Yi M.-L."/>
            <person name="Zhao Q."/>
        </authorList>
    </citation>
    <scope>NUCLEOTIDE SEQUENCE</scope>
    <source>
        <strain evidence="1">NBRC 110045</strain>
    </source>
</reference>
<dbReference type="AlphaFoldDB" id="A0AA52HA73"/>
<organism evidence="1 2">
    <name type="scientific">Temperatibacter marinus</name>
    <dbReference type="NCBI Taxonomy" id="1456591"/>
    <lineage>
        <taxon>Bacteria</taxon>
        <taxon>Pseudomonadati</taxon>
        <taxon>Pseudomonadota</taxon>
        <taxon>Alphaproteobacteria</taxon>
        <taxon>Kordiimonadales</taxon>
        <taxon>Temperatibacteraceae</taxon>
        <taxon>Temperatibacter</taxon>
    </lineage>
</organism>
<dbReference type="SUPFAM" id="SSF55021">
    <property type="entry name" value="ACT-like"/>
    <property type="match status" value="2"/>
</dbReference>
<name>A0AA52HA73_9PROT</name>
<dbReference type="PANTHER" id="PTHR34875:SF6">
    <property type="entry name" value="UPF0237 PROTEIN MJ1558"/>
    <property type="match status" value="1"/>
</dbReference>
<proteinExistence type="predicted"/>
<dbReference type="RefSeq" id="WP_310798270.1">
    <property type="nucleotide sequence ID" value="NZ_CP123872.1"/>
</dbReference>
<dbReference type="KEGG" id="tmk:QGN29_12855"/>
<keyword evidence="2" id="KW-1185">Reference proteome</keyword>
<dbReference type="InterPro" id="IPR050990">
    <property type="entry name" value="UPF0237/GcvR_regulator"/>
</dbReference>
<dbReference type="Gene3D" id="3.30.70.260">
    <property type="match status" value="2"/>
</dbReference>
<sequence length="179" mass="19651">MKETSSNAYLISIAGEDRVGVVSNVTGYLFEIGANLADTAYAVLGEGFEFSCVADLVDLMTPEELEEGLISLPALKGTRINVAKFPFGVDRPDMGEISHVLEVQGGDRTGLVSRISDVLQQFDSNIVRMNSRRVDTGQNELEYRMRFALNIPADKVTQLDNTLSNVVGSMRLKMEFNPV</sequence>
<dbReference type="Proteomes" id="UP001268683">
    <property type="component" value="Chromosome"/>
</dbReference>
<protein>
    <recommendedName>
        <fullName evidence="3">Amino acid-binding protein</fullName>
    </recommendedName>
</protein>
<gene>
    <name evidence="1" type="ORF">QGN29_12855</name>
</gene>